<name>A0A2I1IM90_9ACTO</name>
<protein>
    <submittedName>
        <fullName evidence="1">Uncharacterized protein</fullName>
    </submittedName>
</protein>
<proteinExistence type="predicted"/>
<accession>A0A2I1IM90</accession>
<gene>
    <name evidence="1" type="ORF">CYJ19_05045</name>
</gene>
<evidence type="ECO:0000313" key="1">
    <source>
        <dbReference type="EMBL" id="PKY72223.1"/>
    </source>
</evidence>
<keyword evidence="2" id="KW-1185">Reference proteome</keyword>
<organism evidence="1 2">
    <name type="scientific">Winkia neuii</name>
    <dbReference type="NCBI Taxonomy" id="33007"/>
    <lineage>
        <taxon>Bacteria</taxon>
        <taxon>Bacillati</taxon>
        <taxon>Actinomycetota</taxon>
        <taxon>Actinomycetes</taxon>
        <taxon>Actinomycetales</taxon>
        <taxon>Actinomycetaceae</taxon>
        <taxon>Winkia</taxon>
    </lineage>
</organism>
<sequence length="69" mass="7586">MTLYTRPGKQKSTEKIDGVVATTLAPHRAIRFGLGTASERTYHQLGLHVLKMYCGGRNSLIRCPVQVGT</sequence>
<dbReference type="Proteomes" id="UP000235122">
    <property type="component" value="Unassembled WGS sequence"/>
</dbReference>
<dbReference type="EMBL" id="PKKO01000003">
    <property type="protein sequence ID" value="PKY72223.1"/>
    <property type="molecule type" value="Genomic_DNA"/>
</dbReference>
<comment type="caution">
    <text evidence="1">The sequence shown here is derived from an EMBL/GenBank/DDBJ whole genome shotgun (WGS) entry which is preliminary data.</text>
</comment>
<dbReference type="AlphaFoldDB" id="A0A2I1IM90"/>
<evidence type="ECO:0000313" key="2">
    <source>
        <dbReference type="Proteomes" id="UP000235122"/>
    </source>
</evidence>
<reference evidence="1 2" key="1">
    <citation type="submission" date="2017-12" db="EMBL/GenBank/DDBJ databases">
        <title>Phylogenetic diversity of female urinary microbiome.</title>
        <authorList>
            <person name="Thomas-White K."/>
            <person name="Wolfe A.J."/>
        </authorList>
    </citation>
    <scope>NUCLEOTIDE SEQUENCE [LARGE SCALE GENOMIC DNA]</scope>
    <source>
        <strain evidence="1 2">UMB0402</strain>
    </source>
</reference>